<proteinExistence type="predicted"/>
<evidence type="ECO:0000313" key="1">
    <source>
        <dbReference type="EMBL" id="KAA3484897.1"/>
    </source>
</evidence>
<keyword evidence="2" id="KW-1185">Reference proteome</keyword>
<evidence type="ECO:0000313" key="2">
    <source>
        <dbReference type="Proteomes" id="UP000325315"/>
    </source>
</evidence>
<protein>
    <submittedName>
        <fullName evidence="1">Retrovirus-related Pol polyprotein from transposon TNT 1-94</fullName>
    </submittedName>
</protein>
<dbReference type="AlphaFoldDB" id="A0A5B6WVV8"/>
<accession>A0A5B6WVV8</accession>
<reference evidence="2" key="1">
    <citation type="journal article" date="2019" name="Plant Biotechnol. J.">
        <title>Genome sequencing of the Australian wild diploid species Gossypium australe highlights disease resistance and delayed gland morphogenesis.</title>
        <authorList>
            <person name="Cai Y."/>
            <person name="Cai X."/>
            <person name="Wang Q."/>
            <person name="Wang P."/>
            <person name="Zhang Y."/>
            <person name="Cai C."/>
            <person name="Xu Y."/>
            <person name="Wang K."/>
            <person name="Zhou Z."/>
            <person name="Wang C."/>
            <person name="Geng S."/>
            <person name="Li B."/>
            <person name="Dong Q."/>
            <person name="Hou Y."/>
            <person name="Wang H."/>
            <person name="Ai P."/>
            <person name="Liu Z."/>
            <person name="Yi F."/>
            <person name="Sun M."/>
            <person name="An G."/>
            <person name="Cheng J."/>
            <person name="Zhang Y."/>
            <person name="Shi Q."/>
            <person name="Xie Y."/>
            <person name="Shi X."/>
            <person name="Chang Y."/>
            <person name="Huang F."/>
            <person name="Chen Y."/>
            <person name="Hong S."/>
            <person name="Mi L."/>
            <person name="Sun Q."/>
            <person name="Zhang L."/>
            <person name="Zhou B."/>
            <person name="Peng R."/>
            <person name="Zhang X."/>
            <person name="Liu F."/>
        </authorList>
    </citation>
    <scope>NUCLEOTIDE SEQUENCE [LARGE SCALE GENOMIC DNA]</scope>
    <source>
        <strain evidence="2">cv. PA1801</strain>
    </source>
</reference>
<dbReference type="OrthoDB" id="163507at2759"/>
<name>A0A5B6WVV8_9ROSI</name>
<gene>
    <name evidence="1" type="ORF">EPI10_006951</name>
</gene>
<organism evidence="1 2">
    <name type="scientific">Gossypium australe</name>
    <dbReference type="NCBI Taxonomy" id="47621"/>
    <lineage>
        <taxon>Eukaryota</taxon>
        <taxon>Viridiplantae</taxon>
        <taxon>Streptophyta</taxon>
        <taxon>Embryophyta</taxon>
        <taxon>Tracheophyta</taxon>
        <taxon>Spermatophyta</taxon>
        <taxon>Magnoliopsida</taxon>
        <taxon>eudicotyledons</taxon>
        <taxon>Gunneridae</taxon>
        <taxon>Pentapetalae</taxon>
        <taxon>rosids</taxon>
        <taxon>malvids</taxon>
        <taxon>Malvales</taxon>
        <taxon>Malvaceae</taxon>
        <taxon>Malvoideae</taxon>
        <taxon>Gossypium</taxon>
    </lineage>
</organism>
<comment type="caution">
    <text evidence="1">The sequence shown here is derived from an EMBL/GenBank/DDBJ whole genome shotgun (WGS) entry which is preliminary data.</text>
</comment>
<dbReference type="EMBL" id="SMMG02000002">
    <property type="protein sequence ID" value="KAA3484897.1"/>
    <property type="molecule type" value="Genomic_DNA"/>
</dbReference>
<dbReference type="Proteomes" id="UP000325315">
    <property type="component" value="Unassembled WGS sequence"/>
</dbReference>
<sequence length="141" mass="16614">MDKIVHGTSLGGKVSHRLEFFQSGGSVLHIESFEQKDNDPFTYDEVMQNADSKLWEITMKELVDLLEGIKPIGCKWIYKKKRNEDGKVETYKARLLAKRKKVLITKKSSLRLSCSSKSTYYYPLWWLSIMRSDKWMSRQHY</sequence>